<sequence>EHDPLVLSLQEQLTTQKAETEQIKEDGKNLIETQRHVLQKQEETNAKLDAILAFITRQP</sequence>
<proteinExistence type="predicted"/>
<evidence type="ECO:0000313" key="1">
    <source>
        <dbReference type="EMBL" id="MCI96633.1"/>
    </source>
</evidence>
<dbReference type="Proteomes" id="UP000265520">
    <property type="component" value="Unassembled WGS sequence"/>
</dbReference>
<feature type="non-terminal residue" evidence="1">
    <location>
        <position position="1"/>
    </location>
</feature>
<organism evidence="1 2">
    <name type="scientific">Trifolium medium</name>
    <dbReference type="NCBI Taxonomy" id="97028"/>
    <lineage>
        <taxon>Eukaryota</taxon>
        <taxon>Viridiplantae</taxon>
        <taxon>Streptophyta</taxon>
        <taxon>Embryophyta</taxon>
        <taxon>Tracheophyta</taxon>
        <taxon>Spermatophyta</taxon>
        <taxon>Magnoliopsida</taxon>
        <taxon>eudicotyledons</taxon>
        <taxon>Gunneridae</taxon>
        <taxon>Pentapetalae</taxon>
        <taxon>rosids</taxon>
        <taxon>fabids</taxon>
        <taxon>Fabales</taxon>
        <taxon>Fabaceae</taxon>
        <taxon>Papilionoideae</taxon>
        <taxon>50 kb inversion clade</taxon>
        <taxon>NPAAA clade</taxon>
        <taxon>Hologalegina</taxon>
        <taxon>IRL clade</taxon>
        <taxon>Trifolieae</taxon>
        <taxon>Trifolium</taxon>
    </lineage>
</organism>
<dbReference type="EMBL" id="LXQA011419920">
    <property type="protein sequence ID" value="MCI96633.1"/>
    <property type="molecule type" value="Genomic_DNA"/>
</dbReference>
<name>A0A392WA06_9FABA</name>
<dbReference type="AlphaFoldDB" id="A0A392WA06"/>
<reference evidence="1 2" key="1">
    <citation type="journal article" date="2018" name="Front. Plant Sci.">
        <title>Red Clover (Trifolium pratense) and Zigzag Clover (T. medium) - A Picture of Genomic Similarities and Differences.</title>
        <authorList>
            <person name="Dluhosova J."/>
            <person name="Istvanek J."/>
            <person name="Nedelnik J."/>
            <person name="Repkova J."/>
        </authorList>
    </citation>
    <scope>NUCLEOTIDE SEQUENCE [LARGE SCALE GENOMIC DNA]</scope>
    <source>
        <strain evidence="2">cv. 10/8</strain>
        <tissue evidence="1">Leaf</tissue>
    </source>
</reference>
<comment type="caution">
    <text evidence="1">The sequence shown here is derived from an EMBL/GenBank/DDBJ whole genome shotgun (WGS) entry which is preliminary data.</text>
</comment>
<keyword evidence="2" id="KW-1185">Reference proteome</keyword>
<accession>A0A392WA06</accession>
<evidence type="ECO:0000313" key="2">
    <source>
        <dbReference type="Proteomes" id="UP000265520"/>
    </source>
</evidence>
<protein>
    <submittedName>
        <fullName evidence="1">Uncharacterized protein</fullName>
    </submittedName>
</protein>